<keyword evidence="1" id="KW-0472">Membrane</keyword>
<reference evidence="2 3" key="1">
    <citation type="journal article" date="2018" name="Sci. Rep.">
        <title>Extensive genomic diversity among Mycobacterium marinum strains revealed by whole genome sequencing.</title>
        <authorList>
            <person name="Das S."/>
            <person name="Pettersson B.M."/>
            <person name="Behra P.R."/>
            <person name="Mallick A."/>
            <person name="Cheramie M."/>
            <person name="Ramesh M."/>
            <person name="Shirreff L."/>
            <person name="DuCote T."/>
            <person name="Dasgupta S."/>
            <person name="Ennis D.G."/>
            <person name="Kirsebom L.A."/>
        </authorList>
    </citation>
    <scope>NUCLEOTIDE SEQUENCE [LARGE SCALE GENOMIC DNA]</scope>
    <source>
        <strain evidence="2 3">Davis1</strain>
    </source>
</reference>
<evidence type="ECO:0000313" key="2">
    <source>
        <dbReference type="EMBL" id="RFZ38625.1"/>
    </source>
</evidence>
<evidence type="ECO:0000313" key="3">
    <source>
        <dbReference type="Proteomes" id="UP000257451"/>
    </source>
</evidence>
<keyword evidence="1" id="KW-1133">Transmembrane helix</keyword>
<proteinExistence type="predicted"/>
<comment type="caution">
    <text evidence="2">The sequence shown here is derived from an EMBL/GenBank/DDBJ whole genome shotgun (WGS) entry which is preliminary data.</text>
</comment>
<sequence>MQPASPNAPNTAASTTNPRATGRRFLLIPIIVVFSLIVGTELNGLDTQSLMPLTLFAMSFSRRTLAHHTLKYATRARVAATLSTSGWVQSHVTDLSADATSHYQMPRKKPERLLPMLEIPDTRLVTEKGRTPVLAIPDTPLPRL</sequence>
<keyword evidence="1" id="KW-0812">Transmembrane</keyword>
<feature type="transmembrane region" description="Helical" evidence="1">
    <location>
        <begin position="25"/>
        <end position="45"/>
    </location>
</feature>
<dbReference type="Proteomes" id="UP000257451">
    <property type="component" value="Unassembled WGS sequence"/>
</dbReference>
<dbReference type="AlphaFoldDB" id="A0A3E2MTI1"/>
<gene>
    <name evidence="2" type="ORF">DAVIS_03458</name>
</gene>
<name>A0A3E2MTI1_MYCMR</name>
<accession>A0A3E2MTI1</accession>
<evidence type="ECO:0000256" key="1">
    <source>
        <dbReference type="SAM" id="Phobius"/>
    </source>
</evidence>
<protein>
    <submittedName>
        <fullName evidence="2">Uncharacterized protein</fullName>
    </submittedName>
</protein>
<organism evidence="2 3">
    <name type="scientific">Mycobacterium marinum</name>
    <dbReference type="NCBI Taxonomy" id="1781"/>
    <lineage>
        <taxon>Bacteria</taxon>
        <taxon>Bacillati</taxon>
        <taxon>Actinomycetota</taxon>
        <taxon>Actinomycetes</taxon>
        <taxon>Mycobacteriales</taxon>
        <taxon>Mycobacteriaceae</taxon>
        <taxon>Mycobacterium</taxon>
        <taxon>Mycobacterium ulcerans group</taxon>
    </lineage>
</organism>
<dbReference type="EMBL" id="PEDF01000115">
    <property type="protein sequence ID" value="RFZ38625.1"/>
    <property type="molecule type" value="Genomic_DNA"/>
</dbReference>